<protein>
    <submittedName>
        <fullName evidence="1">Uncharacterized protein</fullName>
    </submittedName>
</protein>
<organism evidence="1 2">
    <name type="scientific">Paramormyrops kingsleyae</name>
    <dbReference type="NCBI Taxonomy" id="1676925"/>
    <lineage>
        <taxon>Eukaryota</taxon>
        <taxon>Metazoa</taxon>
        <taxon>Chordata</taxon>
        <taxon>Craniata</taxon>
        <taxon>Vertebrata</taxon>
        <taxon>Euteleostomi</taxon>
        <taxon>Actinopterygii</taxon>
        <taxon>Neopterygii</taxon>
        <taxon>Teleostei</taxon>
        <taxon>Osteoglossocephala</taxon>
        <taxon>Osteoglossomorpha</taxon>
        <taxon>Osteoglossiformes</taxon>
        <taxon>Mormyridae</taxon>
        <taxon>Paramormyrops</taxon>
    </lineage>
</organism>
<keyword evidence="2" id="KW-1185">Reference proteome</keyword>
<reference evidence="1" key="1">
    <citation type="submission" date="2025-08" db="UniProtKB">
        <authorList>
            <consortium name="Ensembl"/>
        </authorList>
    </citation>
    <scope>IDENTIFICATION</scope>
</reference>
<reference evidence="1" key="2">
    <citation type="submission" date="2025-09" db="UniProtKB">
        <authorList>
            <consortium name="Ensembl"/>
        </authorList>
    </citation>
    <scope>IDENTIFICATION</scope>
</reference>
<evidence type="ECO:0000313" key="2">
    <source>
        <dbReference type="Proteomes" id="UP000261540"/>
    </source>
</evidence>
<name>A0A3B3S9N3_9TELE</name>
<dbReference type="Ensembl" id="ENSPKIT00000007924.1">
    <property type="protein sequence ID" value="ENSPKIP00000027158.1"/>
    <property type="gene ID" value="ENSPKIG00000009338.1"/>
</dbReference>
<proteinExistence type="predicted"/>
<dbReference type="AlphaFoldDB" id="A0A3B3S9N3"/>
<sequence>GRVLTINTLICASARATIKLFDVSKETGSKIIDTLYWQRGLRLTLNRITTTHCKSAASEITTELHQHLCHPISTKTGFGELYRAAIHGRAAICTSCHLSPSPYIWMGLYLEKTSC</sequence>
<accession>A0A3B3S9N3</accession>
<dbReference type="Proteomes" id="UP000261540">
    <property type="component" value="Unplaced"/>
</dbReference>
<evidence type="ECO:0000313" key="1">
    <source>
        <dbReference type="Ensembl" id="ENSPKIP00000027158.1"/>
    </source>
</evidence>